<reference evidence="2 3" key="1">
    <citation type="journal article" date="2013" name="Curr. Biol.">
        <title>The Genome of the Foraminiferan Reticulomyxa filosa.</title>
        <authorList>
            <person name="Glockner G."/>
            <person name="Hulsmann N."/>
            <person name="Schleicher M."/>
            <person name="Noegel A.A."/>
            <person name="Eichinger L."/>
            <person name="Gallinger C."/>
            <person name="Pawlowski J."/>
            <person name="Sierra R."/>
            <person name="Euteneuer U."/>
            <person name="Pillet L."/>
            <person name="Moustafa A."/>
            <person name="Platzer M."/>
            <person name="Groth M."/>
            <person name="Szafranski K."/>
            <person name="Schliwa M."/>
        </authorList>
    </citation>
    <scope>NUCLEOTIDE SEQUENCE [LARGE SCALE GENOMIC DNA]</scope>
</reference>
<protein>
    <submittedName>
        <fullName evidence="2">Uncharacterized protein</fullName>
    </submittedName>
</protein>
<sequence>ILWYRHYIELEILKEIMLDCIKEKCSIPELLTITVAEWQTENKINAANLRGGDIDDKEDEKKDATLSRENNTFESKWPEIDALRGLIEKFHNTPVDSNTRVIEAISDDVRALEMKQKIQFYQSEGVNDIPILGTLSQYKKPK</sequence>
<comment type="caution">
    <text evidence="2">The sequence shown here is derived from an EMBL/GenBank/DDBJ whole genome shotgun (WGS) entry which is preliminary data.</text>
</comment>
<feature type="region of interest" description="Disordered" evidence="1">
    <location>
        <begin position="49"/>
        <end position="68"/>
    </location>
</feature>
<name>X6LEN8_RETFI</name>
<keyword evidence="3" id="KW-1185">Reference proteome</keyword>
<dbReference type="Proteomes" id="UP000023152">
    <property type="component" value="Unassembled WGS sequence"/>
</dbReference>
<accession>X6LEN8</accession>
<dbReference type="EMBL" id="ASPP01042219">
    <property type="protein sequence ID" value="ETO00024.1"/>
    <property type="molecule type" value="Genomic_DNA"/>
</dbReference>
<evidence type="ECO:0000256" key="1">
    <source>
        <dbReference type="SAM" id="MobiDB-lite"/>
    </source>
</evidence>
<evidence type="ECO:0000313" key="3">
    <source>
        <dbReference type="Proteomes" id="UP000023152"/>
    </source>
</evidence>
<dbReference type="OrthoDB" id="6142015at2759"/>
<proteinExistence type="predicted"/>
<evidence type="ECO:0000313" key="2">
    <source>
        <dbReference type="EMBL" id="ETO00024.1"/>
    </source>
</evidence>
<feature type="non-terminal residue" evidence="2">
    <location>
        <position position="142"/>
    </location>
</feature>
<gene>
    <name evidence="2" type="ORF">RFI_37435</name>
</gene>
<dbReference type="AlphaFoldDB" id="X6LEN8"/>
<feature type="non-terminal residue" evidence="2">
    <location>
        <position position="1"/>
    </location>
</feature>
<organism evidence="2 3">
    <name type="scientific">Reticulomyxa filosa</name>
    <dbReference type="NCBI Taxonomy" id="46433"/>
    <lineage>
        <taxon>Eukaryota</taxon>
        <taxon>Sar</taxon>
        <taxon>Rhizaria</taxon>
        <taxon>Retaria</taxon>
        <taxon>Foraminifera</taxon>
        <taxon>Monothalamids</taxon>
        <taxon>Reticulomyxidae</taxon>
        <taxon>Reticulomyxa</taxon>
    </lineage>
</organism>